<sequence length="131" mass="15099">MRNSLQVTQYTAGLVPYLSFALLRVQRLLIPIYGHVYVSDAYDNTMDAPIERSDLTPELTPERNPLERARSLYSDNEIVRESYTIHHRTASTVMLILIWGRTRIKQKATPADRAGCEWIERTSRPRPPTAE</sequence>
<proteinExistence type="predicted"/>
<gene>
    <name evidence="1" type="ORF">EVAR_81480_1</name>
</gene>
<evidence type="ECO:0000313" key="2">
    <source>
        <dbReference type="Proteomes" id="UP000299102"/>
    </source>
</evidence>
<evidence type="ECO:0000313" key="1">
    <source>
        <dbReference type="EMBL" id="GBP44712.1"/>
    </source>
</evidence>
<comment type="caution">
    <text evidence="1">The sequence shown here is derived from an EMBL/GenBank/DDBJ whole genome shotgun (WGS) entry which is preliminary data.</text>
</comment>
<reference evidence="1 2" key="1">
    <citation type="journal article" date="2019" name="Commun. Biol.">
        <title>The bagworm genome reveals a unique fibroin gene that provides high tensile strength.</title>
        <authorList>
            <person name="Kono N."/>
            <person name="Nakamura H."/>
            <person name="Ohtoshi R."/>
            <person name="Tomita M."/>
            <person name="Numata K."/>
            <person name="Arakawa K."/>
        </authorList>
    </citation>
    <scope>NUCLEOTIDE SEQUENCE [LARGE SCALE GENOMIC DNA]</scope>
</reference>
<accession>A0A4C1W2E0</accession>
<dbReference type="AlphaFoldDB" id="A0A4C1W2E0"/>
<name>A0A4C1W2E0_EUMVA</name>
<dbReference type="EMBL" id="BGZK01000457">
    <property type="protein sequence ID" value="GBP44712.1"/>
    <property type="molecule type" value="Genomic_DNA"/>
</dbReference>
<keyword evidence="2" id="KW-1185">Reference proteome</keyword>
<dbReference type="Proteomes" id="UP000299102">
    <property type="component" value="Unassembled WGS sequence"/>
</dbReference>
<protein>
    <submittedName>
        <fullName evidence="1">Uncharacterized protein</fullName>
    </submittedName>
</protein>
<organism evidence="1 2">
    <name type="scientific">Eumeta variegata</name>
    <name type="common">Bagworm moth</name>
    <name type="synonym">Eumeta japonica</name>
    <dbReference type="NCBI Taxonomy" id="151549"/>
    <lineage>
        <taxon>Eukaryota</taxon>
        <taxon>Metazoa</taxon>
        <taxon>Ecdysozoa</taxon>
        <taxon>Arthropoda</taxon>
        <taxon>Hexapoda</taxon>
        <taxon>Insecta</taxon>
        <taxon>Pterygota</taxon>
        <taxon>Neoptera</taxon>
        <taxon>Endopterygota</taxon>
        <taxon>Lepidoptera</taxon>
        <taxon>Glossata</taxon>
        <taxon>Ditrysia</taxon>
        <taxon>Tineoidea</taxon>
        <taxon>Psychidae</taxon>
        <taxon>Oiketicinae</taxon>
        <taxon>Eumeta</taxon>
    </lineage>
</organism>